<dbReference type="Proteomes" id="UP000193391">
    <property type="component" value="Unassembled WGS sequence"/>
</dbReference>
<dbReference type="RefSeq" id="WP_085579601.1">
    <property type="nucleotide sequence ID" value="NZ_JFKA01000001.1"/>
</dbReference>
<evidence type="ECO:0000313" key="1">
    <source>
        <dbReference type="EMBL" id="OSQ40854.1"/>
    </source>
</evidence>
<proteinExistence type="predicted"/>
<dbReference type="EMBL" id="JFKA01000001">
    <property type="protein sequence ID" value="OSQ40854.1"/>
    <property type="molecule type" value="Genomic_DNA"/>
</dbReference>
<keyword evidence="2" id="KW-1185">Reference proteome</keyword>
<name>A0A1Y2L4T2_9PROT</name>
<dbReference type="GO" id="GO:0046872">
    <property type="term" value="F:metal ion binding"/>
    <property type="evidence" value="ECO:0007669"/>
    <property type="project" value="InterPro"/>
</dbReference>
<dbReference type="AlphaFoldDB" id="A0A1Y2L4T2"/>
<accession>A0A1Y2L4T2</accession>
<reference evidence="1 2" key="1">
    <citation type="submission" date="2014-03" db="EMBL/GenBank/DDBJ databases">
        <title>The draft genome sequence of Thalassospira mesophila JCM 18969.</title>
        <authorList>
            <person name="Lai Q."/>
            <person name="Shao Z."/>
        </authorList>
    </citation>
    <scope>NUCLEOTIDE SEQUENCE [LARGE SCALE GENOMIC DNA]</scope>
    <source>
        <strain evidence="1 2">JCM 18969</strain>
    </source>
</reference>
<evidence type="ECO:0000313" key="2">
    <source>
        <dbReference type="Proteomes" id="UP000193391"/>
    </source>
</evidence>
<gene>
    <name evidence="1" type="ORF">TMES_04125</name>
</gene>
<dbReference type="GO" id="GO:0031419">
    <property type="term" value="F:cobalamin binding"/>
    <property type="evidence" value="ECO:0007669"/>
    <property type="project" value="InterPro"/>
</dbReference>
<sequence length="157" mass="16945">MTSTELASMLSRFAEIEGRHPRILIAAASHDEERLLKSVATLFADGGFDVDISPPVSDEISIARQVIDCDADILALIRLKAEGDDRVRVADLISSLDAQGAQHVQFGIIGNPDDPARDTVDFVFDAAHFATGDIGGLMRFLLLIEENRMEAGATVPL</sequence>
<protein>
    <submittedName>
        <fullName evidence="1">Methylmalonyl-CoA mutase</fullName>
    </submittedName>
</protein>
<dbReference type="SUPFAM" id="SSF52242">
    <property type="entry name" value="Cobalamin (vitamin B12)-binding domain"/>
    <property type="match status" value="1"/>
</dbReference>
<organism evidence="1 2">
    <name type="scientific">Thalassospira mesophila</name>
    <dbReference type="NCBI Taxonomy" id="1293891"/>
    <lineage>
        <taxon>Bacteria</taxon>
        <taxon>Pseudomonadati</taxon>
        <taxon>Pseudomonadota</taxon>
        <taxon>Alphaproteobacteria</taxon>
        <taxon>Rhodospirillales</taxon>
        <taxon>Thalassospiraceae</taxon>
        <taxon>Thalassospira</taxon>
    </lineage>
</organism>
<comment type="caution">
    <text evidence="1">The sequence shown here is derived from an EMBL/GenBank/DDBJ whole genome shotgun (WGS) entry which is preliminary data.</text>
</comment>
<dbReference type="InterPro" id="IPR036724">
    <property type="entry name" value="Cobalamin-bd_sf"/>
</dbReference>
<dbReference type="OrthoDB" id="7348094at2"/>
<dbReference type="Gene3D" id="3.40.50.280">
    <property type="entry name" value="Cobalamin-binding domain"/>
    <property type="match status" value="1"/>
</dbReference>
<dbReference type="STRING" id="1293891.TMES_04125"/>